<proteinExistence type="predicted"/>
<dbReference type="EMBL" id="BAAASN010000003">
    <property type="protein sequence ID" value="GAA2252622.1"/>
    <property type="molecule type" value="Genomic_DNA"/>
</dbReference>
<keyword evidence="3" id="KW-1185">Reference proteome</keyword>
<gene>
    <name evidence="2" type="ORF">GCM10010368_18360</name>
</gene>
<evidence type="ECO:0000313" key="3">
    <source>
        <dbReference type="Proteomes" id="UP001500442"/>
    </source>
</evidence>
<feature type="region of interest" description="Disordered" evidence="1">
    <location>
        <begin position="1"/>
        <end position="46"/>
    </location>
</feature>
<protein>
    <submittedName>
        <fullName evidence="2">Uncharacterized protein</fullName>
    </submittedName>
</protein>
<feature type="region of interest" description="Disordered" evidence="1">
    <location>
        <begin position="60"/>
        <end position="118"/>
    </location>
</feature>
<name>A0ABP5R6N1_9ACTN</name>
<accession>A0ABP5R6N1</accession>
<evidence type="ECO:0000256" key="1">
    <source>
        <dbReference type="SAM" id="MobiDB-lite"/>
    </source>
</evidence>
<dbReference type="Proteomes" id="UP001500442">
    <property type="component" value="Unassembled WGS sequence"/>
</dbReference>
<comment type="caution">
    <text evidence="2">The sequence shown here is derived from an EMBL/GenBank/DDBJ whole genome shotgun (WGS) entry which is preliminary data.</text>
</comment>
<reference evidence="3" key="1">
    <citation type="journal article" date="2019" name="Int. J. Syst. Evol. Microbiol.">
        <title>The Global Catalogue of Microorganisms (GCM) 10K type strain sequencing project: providing services to taxonomists for standard genome sequencing and annotation.</title>
        <authorList>
            <consortium name="The Broad Institute Genomics Platform"/>
            <consortium name="The Broad Institute Genome Sequencing Center for Infectious Disease"/>
            <person name="Wu L."/>
            <person name="Ma J."/>
        </authorList>
    </citation>
    <scope>NUCLEOTIDE SEQUENCE [LARGE SCALE GENOMIC DNA]</scope>
    <source>
        <strain evidence="3">JCM 4823</strain>
    </source>
</reference>
<sequence>MCGGTRSGSRARRLTTPLAPHDVVRGSESPGDRPASPADRSSRAVAPVVALCRPAVFSGGMDVDSHGAVLPHPLDGPGPGSSAGTLTDRLGRSAPRRRGTPPRPGCTRPASAPRVPAG</sequence>
<evidence type="ECO:0000313" key="2">
    <source>
        <dbReference type="EMBL" id="GAA2252622.1"/>
    </source>
</evidence>
<organism evidence="2 3">
    <name type="scientific">Streptomyces roseiscleroticus</name>
    <dbReference type="NCBI Taxonomy" id="1972"/>
    <lineage>
        <taxon>Bacteria</taxon>
        <taxon>Bacillati</taxon>
        <taxon>Actinomycetota</taxon>
        <taxon>Actinomycetes</taxon>
        <taxon>Kitasatosporales</taxon>
        <taxon>Streptomycetaceae</taxon>
        <taxon>Streptomyces</taxon>
    </lineage>
</organism>